<dbReference type="PROSITE" id="PS50931">
    <property type="entry name" value="HTH_LYSR"/>
    <property type="match status" value="1"/>
</dbReference>
<evidence type="ECO:0000256" key="2">
    <source>
        <dbReference type="ARBA" id="ARBA00023015"/>
    </source>
</evidence>
<name>A0A7V8FIC6_STEMA</name>
<dbReference type="EMBL" id="WNDS01000002">
    <property type="protein sequence ID" value="KAF1016410.1"/>
    <property type="molecule type" value="Genomic_DNA"/>
</dbReference>
<evidence type="ECO:0000313" key="6">
    <source>
        <dbReference type="EMBL" id="KAF1016410.1"/>
    </source>
</evidence>
<keyword evidence="4" id="KW-0804">Transcription</keyword>
<keyword evidence="2" id="KW-0805">Transcription regulation</keyword>
<dbReference type="PANTHER" id="PTHR30537">
    <property type="entry name" value="HTH-TYPE TRANSCRIPTIONAL REGULATOR"/>
    <property type="match status" value="1"/>
</dbReference>
<dbReference type="Pfam" id="PF00126">
    <property type="entry name" value="HTH_1"/>
    <property type="match status" value="1"/>
</dbReference>
<dbReference type="SUPFAM" id="SSF53850">
    <property type="entry name" value="Periplasmic binding protein-like II"/>
    <property type="match status" value="1"/>
</dbReference>
<dbReference type="SUPFAM" id="SSF46785">
    <property type="entry name" value="Winged helix' DNA-binding domain"/>
    <property type="match status" value="1"/>
</dbReference>
<dbReference type="InterPro" id="IPR058163">
    <property type="entry name" value="LysR-type_TF_proteobact-type"/>
</dbReference>
<protein>
    <submittedName>
        <fullName evidence="6">HTH-type transcriptional regulator DmlR</fullName>
    </submittedName>
</protein>
<feature type="domain" description="HTH lysR-type" evidence="5">
    <location>
        <begin position="1"/>
        <end position="59"/>
    </location>
</feature>
<gene>
    <name evidence="6" type="primary">dmlR_15</name>
    <name evidence="6" type="ORF">GAK31_01908</name>
</gene>
<evidence type="ECO:0000256" key="3">
    <source>
        <dbReference type="ARBA" id="ARBA00023125"/>
    </source>
</evidence>
<dbReference type="Pfam" id="PF03466">
    <property type="entry name" value="LysR_substrate"/>
    <property type="match status" value="1"/>
</dbReference>
<accession>A0A7V8FIC6</accession>
<evidence type="ECO:0000259" key="5">
    <source>
        <dbReference type="PROSITE" id="PS50931"/>
    </source>
</evidence>
<evidence type="ECO:0000256" key="4">
    <source>
        <dbReference type="ARBA" id="ARBA00023163"/>
    </source>
</evidence>
<dbReference type="AlphaFoldDB" id="A0A7V8FIC6"/>
<dbReference type="Proteomes" id="UP000487117">
    <property type="component" value="Unassembled WGS sequence"/>
</dbReference>
<dbReference type="Gene3D" id="1.10.10.10">
    <property type="entry name" value="Winged helix-like DNA-binding domain superfamily/Winged helix DNA-binding domain"/>
    <property type="match status" value="1"/>
</dbReference>
<reference evidence="7" key="1">
    <citation type="journal article" date="2020" name="MBio">
        <title>Horizontal gene transfer to a defensive symbiont with a reduced genome amongst a multipartite beetle microbiome.</title>
        <authorList>
            <person name="Waterworth S.C."/>
            <person name="Florez L.V."/>
            <person name="Rees E.R."/>
            <person name="Hertweck C."/>
            <person name="Kaltenpoth M."/>
            <person name="Kwan J.C."/>
        </authorList>
    </citation>
    <scope>NUCLEOTIDE SEQUENCE [LARGE SCALE GENOMIC DNA]</scope>
</reference>
<evidence type="ECO:0000313" key="7">
    <source>
        <dbReference type="Proteomes" id="UP000487117"/>
    </source>
</evidence>
<keyword evidence="3" id="KW-0238">DNA-binding</keyword>
<sequence>MDQIHLMKVFVAVGELENFAAASRRLDMSPAAVTRAVSALEQQLGVKLLLRTTRSVRLTEAGHRYLQDSRNILASLHEANEAAAGINATPRGELAVTAPVLFGRYFVMPCVVEYLQAYPEVDVAAYFLDRVVNLVDEGMDVAVRIGHLPDSGLKALRVGQVRRMLCASPAYLDRAGRPQHPRDLQAHTVIARSNILPRLDWRFGSASAPLVQRVRPRLMVTSNDGAVAAACAGLGIARQPYYQIADDLAAGRLEVLLPEYEEAPWPIHVVHRESRYGSSKVRSFIDLLAAHLRAQAHLN</sequence>
<dbReference type="InterPro" id="IPR036388">
    <property type="entry name" value="WH-like_DNA-bd_sf"/>
</dbReference>
<dbReference type="GO" id="GO:0006351">
    <property type="term" value="P:DNA-templated transcription"/>
    <property type="evidence" value="ECO:0007669"/>
    <property type="project" value="TreeGrafter"/>
</dbReference>
<comment type="similarity">
    <text evidence="1">Belongs to the LysR transcriptional regulatory family.</text>
</comment>
<organism evidence="6 7">
    <name type="scientific">Stenotrophomonas maltophilia</name>
    <name type="common">Pseudomonas maltophilia</name>
    <name type="synonym">Xanthomonas maltophilia</name>
    <dbReference type="NCBI Taxonomy" id="40324"/>
    <lineage>
        <taxon>Bacteria</taxon>
        <taxon>Pseudomonadati</taxon>
        <taxon>Pseudomonadota</taxon>
        <taxon>Gammaproteobacteria</taxon>
        <taxon>Lysobacterales</taxon>
        <taxon>Lysobacteraceae</taxon>
        <taxon>Stenotrophomonas</taxon>
        <taxon>Stenotrophomonas maltophilia group</taxon>
    </lineage>
</organism>
<evidence type="ECO:0000256" key="1">
    <source>
        <dbReference type="ARBA" id="ARBA00009437"/>
    </source>
</evidence>
<dbReference type="PANTHER" id="PTHR30537:SF5">
    <property type="entry name" value="HTH-TYPE TRANSCRIPTIONAL ACTIVATOR TTDR-RELATED"/>
    <property type="match status" value="1"/>
</dbReference>
<proteinExistence type="inferred from homology"/>
<dbReference type="InterPro" id="IPR036390">
    <property type="entry name" value="WH_DNA-bd_sf"/>
</dbReference>
<dbReference type="Gene3D" id="3.40.190.290">
    <property type="match status" value="1"/>
</dbReference>
<dbReference type="GO" id="GO:0003700">
    <property type="term" value="F:DNA-binding transcription factor activity"/>
    <property type="evidence" value="ECO:0007669"/>
    <property type="project" value="InterPro"/>
</dbReference>
<dbReference type="InterPro" id="IPR000847">
    <property type="entry name" value="LysR_HTH_N"/>
</dbReference>
<dbReference type="GO" id="GO:0043565">
    <property type="term" value="F:sequence-specific DNA binding"/>
    <property type="evidence" value="ECO:0007669"/>
    <property type="project" value="TreeGrafter"/>
</dbReference>
<dbReference type="FunFam" id="1.10.10.10:FF:000001">
    <property type="entry name" value="LysR family transcriptional regulator"/>
    <property type="match status" value="1"/>
</dbReference>
<dbReference type="CDD" id="cd08471">
    <property type="entry name" value="PBP2_CrgA_like_2"/>
    <property type="match status" value="1"/>
</dbReference>
<comment type="caution">
    <text evidence="6">The sequence shown here is derived from an EMBL/GenBank/DDBJ whole genome shotgun (WGS) entry which is preliminary data.</text>
</comment>
<dbReference type="InterPro" id="IPR005119">
    <property type="entry name" value="LysR_subst-bd"/>
</dbReference>